<feature type="region of interest" description="Disordered" evidence="1">
    <location>
        <begin position="13"/>
        <end position="40"/>
    </location>
</feature>
<sequence>MMVHCEKEGGECIDVDFGTTDPPSPPETTRPPHPTTTRAPWRLTTTTVPSPQPSAFQWFFNNPFQHLFNPVVPIIDQPLWYDPFIPTKKRTLPPTLAPPPTTAAPSTTTAAPTPAPTTAAPRTTRKPKPRRKGRRGPNRKKARRVEVEREARRKRQALYDPLDYLYSECSGGWEIDMGCSARGKKGTPEEPQSQEDVVETRSPPVFFRHSYVTFVF</sequence>
<feature type="compositionally biased region" description="Basic residues" evidence="1">
    <location>
        <begin position="123"/>
        <end position="143"/>
    </location>
</feature>
<name>A0ABY7F0G5_MYAAR</name>
<proteinExistence type="predicted"/>
<dbReference type="EMBL" id="CP111020">
    <property type="protein sequence ID" value="WAR14391.1"/>
    <property type="molecule type" value="Genomic_DNA"/>
</dbReference>
<feature type="compositionally biased region" description="Low complexity" evidence="1">
    <location>
        <begin position="103"/>
        <end position="122"/>
    </location>
</feature>
<protein>
    <submittedName>
        <fullName evidence="2">Uncharacterized protein</fullName>
    </submittedName>
</protein>
<organism evidence="2 3">
    <name type="scientific">Mya arenaria</name>
    <name type="common">Soft-shell clam</name>
    <dbReference type="NCBI Taxonomy" id="6604"/>
    <lineage>
        <taxon>Eukaryota</taxon>
        <taxon>Metazoa</taxon>
        <taxon>Spiralia</taxon>
        <taxon>Lophotrochozoa</taxon>
        <taxon>Mollusca</taxon>
        <taxon>Bivalvia</taxon>
        <taxon>Autobranchia</taxon>
        <taxon>Heteroconchia</taxon>
        <taxon>Euheterodonta</taxon>
        <taxon>Imparidentia</taxon>
        <taxon>Neoheterodontei</taxon>
        <taxon>Myida</taxon>
        <taxon>Myoidea</taxon>
        <taxon>Myidae</taxon>
        <taxon>Mya</taxon>
    </lineage>
</organism>
<keyword evidence="3" id="KW-1185">Reference proteome</keyword>
<feature type="compositionally biased region" description="Pro residues" evidence="1">
    <location>
        <begin position="22"/>
        <end position="34"/>
    </location>
</feature>
<accession>A0ABY7F0G5</accession>
<feature type="region of interest" description="Disordered" evidence="1">
    <location>
        <begin position="90"/>
        <end position="151"/>
    </location>
</feature>
<reference evidence="2" key="1">
    <citation type="submission" date="2022-11" db="EMBL/GenBank/DDBJ databases">
        <title>Centuries of genome instability and evolution in soft-shell clam transmissible cancer (bioRxiv).</title>
        <authorList>
            <person name="Hart S.F.M."/>
            <person name="Yonemitsu M.A."/>
            <person name="Giersch R.M."/>
            <person name="Beal B.F."/>
            <person name="Arriagada G."/>
            <person name="Davis B.W."/>
            <person name="Ostrander E.A."/>
            <person name="Goff S.P."/>
            <person name="Metzger M.J."/>
        </authorList>
    </citation>
    <scope>NUCLEOTIDE SEQUENCE</scope>
    <source>
        <strain evidence="2">MELC-2E11</strain>
        <tissue evidence="2">Siphon/mantle</tissue>
    </source>
</reference>
<evidence type="ECO:0000313" key="3">
    <source>
        <dbReference type="Proteomes" id="UP001164746"/>
    </source>
</evidence>
<dbReference type="Proteomes" id="UP001164746">
    <property type="component" value="Chromosome 9"/>
</dbReference>
<evidence type="ECO:0000313" key="2">
    <source>
        <dbReference type="EMBL" id="WAR14391.1"/>
    </source>
</evidence>
<gene>
    <name evidence="2" type="ORF">MAR_004496</name>
</gene>
<evidence type="ECO:0000256" key="1">
    <source>
        <dbReference type="SAM" id="MobiDB-lite"/>
    </source>
</evidence>